<name>A0A7G9YJM4_9EURY</name>
<organism evidence="1">
    <name type="scientific">Candidatus Methanogaster sp. ANME-2c ERB4</name>
    <dbReference type="NCBI Taxonomy" id="2759911"/>
    <lineage>
        <taxon>Archaea</taxon>
        <taxon>Methanobacteriati</taxon>
        <taxon>Methanobacteriota</taxon>
        <taxon>Stenosarchaea group</taxon>
        <taxon>Methanomicrobia</taxon>
        <taxon>Methanosarcinales</taxon>
        <taxon>ANME-2 cluster</taxon>
        <taxon>Candidatus Methanogasteraceae</taxon>
        <taxon>Candidatus Methanogaster</taxon>
    </lineage>
</organism>
<sequence>MEHLRKCKRCVEPYQISTLRQETMKFGEDLDTMRVDLVGEVGAKILTLRHERRLLFEKNMLSDMYEEFKQYDGALQKALEKFPYEKSVFIMMPFGKNDVRLRTIADTIKETLEEHGLCGWRADDLERSLMEDMWPNIVVNMLSCKYGIAVFVDRTVLDRYTDEQITVFNANIAIEVGFMKSRGLDVLLLKDKRLEKLPTDIISKLYEEFDFDDPEGGVKKAVTDWIKKRQLGETHKRRRSDHVR</sequence>
<gene>
    <name evidence="1" type="ORF">PGANABGL_00022</name>
</gene>
<proteinExistence type="predicted"/>
<reference evidence="1" key="1">
    <citation type="submission" date="2020-06" db="EMBL/GenBank/DDBJ databases">
        <title>Unique genomic features of the anaerobic methanotrophic archaea.</title>
        <authorList>
            <person name="Chadwick G.L."/>
            <person name="Skennerton C.T."/>
            <person name="Laso-Perez R."/>
            <person name="Leu A.O."/>
            <person name="Speth D.R."/>
            <person name="Yu H."/>
            <person name="Morgan-Lang C."/>
            <person name="Hatzenpichler R."/>
            <person name="Goudeau D."/>
            <person name="Malmstrom R."/>
            <person name="Brazelton W.J."/>
            <person name="Woyke T."/>
            <person name="Hallam S.J."/>
            <person name="Tyson G.W."/>
            <person name="Wegener G."/>
            <person name="Boetius A."/>
            <person name="Orphan V."/>
        </authorList>
    </citation>
    <scope>NUCLEOTIDE SEQUENCE</scope>
</reference>
<protein>
    <recommendedName>
        <fullName evidence="2">CD-NTase-associated protein 12/Pycsar effector protein TIR domain-containing protein</fullName>
    </recommendedName>
</protein>
<dbReference type="AlphaFoldDB" id="A0A7G9YJM4"/>
<evidence type="ECO:0008006" key="2">
    <source>
        <dbReference type="Google" id="ProtNLM"/>
    </source>
</evidence>
<evidence type="ECO:0000313" key="1">
    <source>
        <dbReference type="EMBL" id="QNO48208.1"/>
    </source>
</evidence>
<dbReference type="EMBL" id="MT631314">
    <property type="protein sequence ID" value="QNO48208.1"/>
    <property type="molecule type" value="Genomic_DNA"/>
</dbReference>
<accession>A0A7G9YJM4</accession>